<dbReference type="GO" id="GO:0006423">
    <property type="term" value="P:cysteinyl-tRNA aminoacylation"/>
    <property type="evidence" value="ECO:0007669"/>
    <property type="project" value="TreeGrafter"/>
</dbReference>
<dbReference type="InterPro" id="IPR032678">
    <property type="entry name" value="tRNA-synt_1_cat_dom"/>
</dbReference>
<evidence type="ECO:0000313" key="6">
    <source>
        <dbReference type="Proteomes" id="UP000244066"/>
    </source>
</evidence>
<dbReference type="GO" id="GO:0005524">
    <property type="term" value="F:ATP binding"/>
    <property type="evidence" value="ECO:0007669"/>
    <property type="project" value="UniProtKB-KW"/>
</dbReference>
<dbReference type="SUPFAM" id="SSF52374">
    <property type="entry name" value="Nucleotidylyl transferase"/>
    <property type="match status" value="1"/>
</dbReference>
<keyword evidence="3" id="KW-0067">ATP-binding</keyword>
<gene>
    <name evidence="5" type="ORF">B9J98_01955</name>
</gene>
<dbReference type="AlphaFoldDB" id="A0A2R7Y884"/>
<dbReference type="PANTHER" id="PTHR10890">
    <property type="entry name" value="CYSTEINYL-TRNA SYNTHETASE"/>
    <property type="match status" value="1"/>
</dbReference>
<keyword evidence="1" id="KW-0436">Ligase</keyword>
<sequence length="73" mass="8530">MLMFFEDMDALKLRRSNIQPRATMHILDMIETIKSLIEEGYAYEVDGNVYFDVSRFPDGTARMLRLDEAPEIV</sequence>
<proteinExistence type="predicted"/>
<evidence type="ECO:0000256" key="3">
    <source>
        <dbReference type="ARBA" id="ARBA00022840"/>
    </source>
</evidence>
<name>A0A2R7Y884_9ARCH</name>
<dbReference type="GO" id="GO:0004817">
    <property type="term" value="F:cysteine-tRNA ligase activity"/>
    <property type="evidence" value="ECO:0007669"/>
    <property type="project" value="TreeGrafter"/>
</dbReference>
<dbReference type="PANTHER" id="PTHR10890:SF3">
    <property type="entry name" value="CYSTEINE--TRNA LIGASE, CYTOPLASMIC"/>
    <property type="match status" value="1"/>
</dbReference>
<dbReference type="GO" id="GO:0005829">
    <property type="term" value="C:cytosol"/>
    <property type="evidence" value="ECO:0007669"/>
    <property type="project" value="TreeGrafter"/>
</dbReference>
<dbReference type="Pfam" id="PF01406">
    <property type="entry name" value="tRNA-synt_1e"/>
    <property type="match status" value="1"/>
</dbReference>
<dbReference type="InterPro" id="IPR024909">
    <property type="entry name" value="Cys-tRNA/MSH_ligase"/>
</dbReference>
<comment type="caution">
    <text evidence="5">The sequence shown here is derived from an EMBL/GenBank/DDBJ whole genome shotgun (WGS) entry which is preliminary data.</text>
</comment>
<dbReference type="Proteomes" id="UP000244066">
    <property type="component" value="Unassembled WGS sequence"/>
</dbReference>
<feature type="domain" description="tRNA synthetases class I catalytic" evidence="4">
    <location>
        <begin position="4"/>
        <end position="58"/>
    </location>
</feature>
<dbReference type="InterPro" id="IPR014729">
    <property type="entry name" value="Rossmann-like_a/b/a_fold"/>
</dbReference>
<accession>A0A2R7Y884</accession>
<evidence type="ECO:0000259" key="4">
    <source>
        <dbReference type="Pfam" id="PF01406"/>
    </source>
</evidence>
<reference evidence="5 6" key="1">
    <citation type="submission" date="2017-04" db="EMBL/GenBank/DDBJ databases">
        <title>Draft Aigarchaeota genome from a New Zealand hot spring.</title>
        <authorList>
            <person name="Reysenbach A.-L."/>
            <person name="Donaho J.A."/>
            <person name="Gerhart J."/>
            <person name="Kelley J.F."/>
            <person name="Kouba K."/>
            <person name="Podar M."/>
            <person name="Stott M."/>
        </authorList>
    </citation>
    <scope>NUCLEOTIDE SEQUENCE [LARGE SCALE GENOMIC DNA]</scope>
    <source>
        <strain evidence="5">NZ13_MG1</strain>
    </source>
</reference>
<dbReference type="Gene3D" id="3.40.50.620">
    <property type="entry name" value="HUPs"/>
    <property type="match status" value="1"/>
</dbReference>
<keyword evidence="2" id="KW-0547">Nucleotide-binding</keyword>
<protein>
    <recommendedName>
        <fullName evidence="4">tRNA synthetases class I catalytic domain-containing protein</fullName>
    </recommendedName>
</protein>
<evidence type="ECO:0000256" key="1">
    <source>
        <dbReference type="ARBA" id="ARBA00022598"/>
    </source>
</evidence>
<organism evidence="5 6">
    <name type="scientific">Candidatus Terraquivivens tikiterensis</name>
    <dbReference type="NCBI Taxonomy" id="1980982"/>
    <lineage>
        <taxon>Archaea</taxon>
        <taxon>Nitrososphaerota</taxon>
        <taxon>Candidatus Wolframiiraptoraceae</taxon>
        <taxon>Candidatus Terraquivivens</taxon>
    </lineage>
</organism>
<evidence type="ECO:0000256" key="2">
    <source>
        <dbReference type="ARBA" id="ARBA00022741"/>
    </source>
</evidence>
<dbReference type="EMBL" id="NDWU01000004">
    <property type="protein sequence ID" value="PUA33733.1"/>
    <property type="molecule type" value="Genomic_DNA"/>
</dbReference>
<evidence type="ECO:0000313" key="5">
    <source>
        <dbReference type="EMBL" id="PUA33733.1"/>
    </source>
</evidence>